<organism evidence="4">
    <name type="scientific">Wuchereria bancrofti</name>
    <dbReference type="NCBI Taxonomy" id="6293"/>
    <lineage>
        <taxon>Eukaryota</taxon>
        <taxon>Metazoa</taxon>
        <taxon>Ecdysozoa</taxon>
        <taxon>Nematoda</taxon>
        <taxon>Chromadorea</taxon>
        <taxon>Rhabditida</taxon>
        <taxon>Spirurina</taxon>
        <taxon>Spiruromorpha</taxon>
        <taxon>Filarioidea</taxon>
        <taxon>Onchocercidae</taxon>
        <taxon>Wuchereria</taxon>
    </lineage>
</organism>
<dbReference type="FunCoup" id="A0A183XXQ6">
    <property type="interactions" value="11"/>
</dbReference>
<accession>A0A183XXQ6</accession>
<evidence type="ECO:0000313" key="3">
    <source>
        <dbReference type="Proteomes" id="UP000270924"/>
    </source>
</evidence>
<feature type="transmembrane region" description="Helical" evidence="1">
    <location>
        <begin position="122"/>
        <end position="140"/>
    </location>
</feature>
<dbReference type="OrthoDB" id="10262359at2759"/>
<dbReference type="WBParaSite" id="maker-PairedContig_2460-snap-gene-0.9-mRNA-1">
    <property type="protein sequence ID" value="maker-PairedContig_2460-snap-gene-0.9-mRNA-1"/>
    <property type="gene ID" value="maker-PairedContig_2460-snap-gene-0.9"/>
</dbReference>
<evidence type="ECO:0000313" key="2">
    <source>
        <dbReference type="EMBL" id="VDM11695.1"/>
    </source>
</evidence>
<dbReference type="WBParaSite" id="maker-PairedContig_4252-snap-gene-0.11-mRNA-1">
    <property type="protein sequence ID" value="maker-PairedContig_4252-snap-gene-0.11-mRNA-1"/>
    <property type="gene ID" value="maker-PairedContig_4252-snap-gene-0.11"/>
</dbReference>
<dbReference type="Proteomes" id="UP000270924">
    <property type="component" value="Unassembled WGS sequence"/>
</dbReference>
<reference evidence="4 5" key="1">
    <citation type="submission" date="2016-11" db="UniProtKB">
        <authorList>
            <consortium name="WormBaseParasite"/>
        </authorList>
    </citation>
    <scope>IDENTIFICATION</scope>
    <source>
        <strain evidence="4 5">pt0022</strain>
    </source>
</reference>
<gene>
    <name evidence="2" type="ORF">WBA_LOCUS5081</name>
</gene>
<feature type="transmembrane region" description="Helical" evidence="1">
    <location>
        <begin position="149"/>
        <end position="167"/>
    </location>
</feature>
<evidence type="ECO:0008006" key="6">
    <source>
        <dbReference type="Google" id="ProtNLM"/>
    </source>
</evidence>
<dbReference type="PANTHER" id="PTHR44733">
    <property type="entry name" value="DNAJ HOMOLOG SUBFAMILY C MEMBER 22"/>
    <property type="match status" value="1"/>
</dbReference>
<evidence type="ECO:0000313" key="4">
    <source>
        <dbReference type="WBParaSite" id="maker-PairedContig_2460-snap-gene-0.9-mRNA-1"/>
    </source>
</evidence>
<dbReference type="OMA" id="WRNYLIH"/>
<evidence type="ECO:0000313" key="5">
    <source>
        <dbReference type="WBParaSite" id="maker-PairedContig_4252-snap-gene-0.11-mRNA-1"/>
    </source>
</evidence>
<dbReference type="AlphaFoldDB" id="A0A183XXQ6"/>
<feature type="transmembrane region" description="Helical" evidence="1">
    <location>
        <begin position="91"/>
        <end position="116"/>
    </location>
</feature>
<evidence type="ECO:0000256" key="1">
    <source>
        <dbReference type="SAM" id="Phobius"/>
    </source>
</evidence>
<protein>
    <recommendedName>
        <fullName evidence="6">TM2 domain-containing protein</fullName>
    </recommendedName>
</protein>
<name>A0A183XXQ6_WUCBA</name>
<dbReference type="PANTHER" id="PTHR44733:SF1">
    <property type="entry name" value="DNAJ HOMOLOG SUBFAMILY C MEMBER 22"/>
    <property type="match status" value="1"/>
</dbReference>
<dbReference type="EMBL" id="UYWW01002360">
    <property type="protein sequence ID" value="VDM11695.1"/>
    <property type="molecule type" value="Genomic_DNA"/>
</dbReference>
<keyword evidence="1" id="KW-1133">Transmembrane helix</keyword>
<feature type="transmembrane region" description="Helical" evidence="1">
    <location>
        <begin position="43"/>
        <end position="63"/>
    </location>
</feature>
<dbReference type="STRING" id="6293.A0A183XXQ6"/>
<keyword evidence="3" id="KW-1185">Reference proteome</keyword>
<reference evidence="2 3" key="2">
    <citation type="submission" date="2018-11" db="EMBL/GenBank/DDBJ databases">
        <authorList>
            <consortium name="Pathogen Informatics"/>
        </authorList>
    </citation>
    <scope>NUCLEOTIDE SEQUENCE [LARGE SCALE GENOMIC DNA]</scope>
</reference>
<feature type="transmembrane region" description="Helical" evidence="1">
    <location>
        <begin position="207"/>
        <end position="231"/>
    </location>
</feature>
<keyword evidence="1" id="KW-0472">Membrane</keyword>
<proteinExistence type="predicted"/>
<dbReference type="GO" id="GO:0016020">
    <property type="term" value="C:membrane"/>
    <property type="evidence" value="ECO:0007669"/>
    <property type="project" value="TreeGrafter"/>
</dbReference>
<keyword evidence="1" id="KW-0812">Transmembrane</keyword>
<sequence>METKFVASNGNGGFDILRTRLLLMFGGPLGFHLLYLREPLEAYVYFATFGLSLIAVFYDAIILNSRVAARNKEIDTGVTNDRKVKVVSTSIIRFIAQLLFGCWIGFLFCLVTVLLVGTGYRVILALFIAVGVSQGVYVVGNCRKQQRSLIYIALPAAFSSLMAILLFDLSLCRTIFFTAISATFVGNRSTQLRDIQKFSLMTYFVRLLRVLSLIHSVIMIIILIGLTRVVLDRRISVVKGNSYARVSASLGSVIQDKYFRIPSKDIFENFSRIEYLPSQHRTILNTGAPRAYHQNGQEKFSVFDYLTVLIIDYMRYNTELSKNTKKRGLTALQLAAWRTFALHVLDVTPYVSDEKVLQECSKYLKNKEMINEIVKDSNYWQQKAIKKACKLISEVAK</sequence>